<protein>
    <submittedName>
        <fullName evidence="1">Uncharacterized protein</fullName>
    </submittedName>
</protein>
<evidence type="ECO:0000313" key="2">
    <source>
        <dbReference type="Proteomes" id="UP001732700"/>
    </source>
</evidence>
<proteinExistence type="predicted"/>
<reference evidence="1" key="1">
    <citation type="submission" date="2021-05" db="EMBL/GenBank/DDBJ databases">
        <authorList>
            <person name="Scholz U."/>
            <person name="Mascher M."/>
            <person name="Fiebig A."/>
        </authorList>
    </citation>
    <scope>NUCLEOTIDE SEQUENCE [LARGE SCALE GENOMIC DNA]</scope>
</reference>
<name>A0ACD5WGR1_AVESA</name>
<reference evidence="1" key="2">
    <citation type="submission" date="2025-09" db="UniProtKB">
        <authorList>
            <consortium name="EnsemblPlants"/>
        </authorList>
    </citation>
    <scope>IDENTIFICATION</scope>
</reference>
<sequence length="710" mass="76820">MLLHRRRRRPIQLAALISLLLLLLARDVAGADEFVYAGFTNVSVTTTGAATVLAPSASSGGLLQLTSDTKEVFGHGFHPAPLRFRDATTGAPLSFSTTFVLAIVPRYPEAYGHGLAFALAPSVAVPGSVAGKYLGLFNTSDSLGNGKSLIVAVELDTAMDAEFGDVDENHVGIDVNGLRSVNATHAGYWHDDGGEGERRFDNLSLNGAEPLQVWIEYDGASGRLEVTVSPAGVPRPAVPLVSRDVNLSSAFVADDTYVRFSAANGAAASSHYVLGWSFRLGGGRAPDLDLSKLPKVPSPPGSSDKKPLSPLLLPVTLLVLAVVILLLTSAVVGALYARRRRRKFAEEEEDWEREYGPQRISYRELHGATNGFRDVIGAGGFGRVYHGVLSRTGTEVAVKVVSQGSRQGLREFVSEIASMSQLRHRNLVQLLGYCRRQGELVLVYDYMPNGSLDQHLYRGVDRQAAGLSWERRGRILRDVAAGLLYLHEGWEQVVVHRDIKAGNVLLDANMNGKLSDFGLARLYDHGGDPQTTRVVGTLGYIAPELSKTGKATTSSDVFAFGAFMLEVACGRRPVVFHRSDADDSPPGLVELVLERWKAGRITEARDPRIGKCVDEDDLELVLKLGLLCSHPDPLRRPSMRQVVKILEGAAPAPEISPDDLGSSITLFEYSEAFDEFVGMSFPATSEMTTIATTRTSSSHSADEKRTLLFS</sequence>
<accession>A0ACD5WGR1</accession>
<dbReference type="Proteomes" id="UP001732700">
    <property type="component" value="Chromosome 4A"/>
</dbReference>
<keyword evidence="2" id="KW-1185">Reference proteome</keyword>
<organism evidence="1 2">
    <name type="scientific">Avena sativa</name>
    <name type="common">Oat</name>
    <dbReference type="NCBI Taxonomy" id="4498"/>
    <lineage>
        <taxon>Eukaryota</taxon>
        <taxon>Viridiplantae</taxon>
        <taxon>Streptophyta</taxon>
        <taxon>Embryophyta</taxon>
        <taxon>Tracheophyta</taxon>
        <taxon>Spermatophyta</taxon>
        <taxon>Magnoliopsida</taxon>
        <taxon>Liliopsida</taxon>
        <taxon>Poales</taxon>
        <taxon>Poaceae</taxon>
        <taxon>BOP clade</taxon>
        <taxon>Pooideae</taxon>
        <taxon>Poodae</taxon>
        <taxon>Poeae</taxon>
        <taxon>Poeae Chloroplast Group 1 (Aveneae type)</taxon>
        <taxon>Aveninae</taxon>
        <taxon>Avena</taxon>
    </lineage>
</organism>
<dbReference type="EnsemblPlants" id="AVESA.00010b.r2.4AG0616060.1">
    <property type="protein sequence ID" value="AVESA.00010b.r2.4AG0616060.1.CDS.1"/>
    <property type="gene ID" value="AVESA.00010b.r2.4AG0616060"/>
</dbReference>
<evidence type="ECO:0000313" key="1">
    <source>
        <dbReference type="EnsemblPlants" id="AVESA.00010b.r2.4AG0616060.1.CDS.1"/>
    </source>
</evidence>